<keyword evidence="1" id="KW-0472">Membrane</keyword>
<organism evidence="2 3">
    <name type="scientific">Candidatus Roizmanbacteria bacterium RIFCSPLOWO2_02_FULL_38_10</name>
    <dbReference type="NCBI Taxonomy" id="1802074"/>
    <lineage>
        <taxon>Bacteria</taxon>
        <taxon>Candidatus Roizmaniibacteriota</taxon>
    </lineage>
</organism>
<dbReference type="AlphaFoldDB" id="A0A1F7JKL9"/>
<gene>
    <name evidence="2" type="ORF">A3J15_02840</name>
</gene>
<name>A0A1F7JKL9_9BACT</name>
<feature type="transmembrane region" description="Helical" evidence="1">
    <location>
        <begin position="186"/>
        <end position="212"/>
    </location>
</feature>
<feature type="transmembrane region" description="Helical" evidence="1">
    <location>
        <begin position="69"/>
        <end position="89"/>
    </location>
</feature>
<keyword evidence="1" id="KW-0812">Transmembrane</keyword>
<feature type="transmembrane region" description="Helical" evidence="1">
    <location>
        <begin position="41"/>
        <end position="62"/>
    </location>
</feature>
<feature type="transmembrane region" description="Helical" evidence="1">
    <location>
        <begin position="12"/>
        <end position="35"/>
    </location>
</feature>
<keyword evidence="1" id="KW-1133">Transmembrane helix</keyword>
<evidence type="ECO:0000313" key="3">
    <source>
        <dbReference type="Proteomes" id="UP000176376"/>
    </source>
</evidence>
<feature type="transmembrane region" description="Helical" evidence="1">
    <location>
        <begin position="124"/>
        <end position="148"/>
    </location>
</feature>
<comment type="caution">
    <text evidence="2">The sequence shown here is derived from an EMBL/GenBank/DDBJ whole genome shotgun (WGS) entry which is preliminary data.</text>
</comment>
<dbReference type="EMBL" id="MGAY01000046">
    <property type="protein sequence ID" value="OGK56156.1"/>
    <property type="molecule type" value="Genomic_DNA"/>
</dbReference>
<sequence>MLIYIYMNKIKILAIFGIFIAIFDFLFRGMIIFYSSPISDIFYLDYLFMIGIVPLIAVLASYGIVKDKIFGLIFSIALILMSLVKIIGIFGSDDFAVLTLSYLVIYSVLTFYRRSYVHFNIKVFTLSNMYFILGLGLIFFGLFLGFVFEGPTCGTCGGGFTIPTPELTLTFLHIPYYLNFDYSHCVATGCAISISFPVFLDFHLSGLLLILLGHIRKRRRDKLTNIANLQNN</sequence>
<evidence type="ECO:0000256" key="1">
    <source>
        <dbReference type="SAM" id="Phobius"/>
    </source>
</evidence>
<protein>
    <submittedName>
        <fullName evidence="2">Uncharacterized protein</fullName>
    </submittedName>
</protein>
<accession>A0A1F7JKL9</accession>
<dbReference type="Proteomes" id="UP000176376">
    <property type="component" value="Unassembled WGS sequence"/>
</dbReference>
<evidence type="ECO:0000313" key="2">
    <source>
        <dbReference type="EMBL" id="OGK56156.1"/>
    </source>
</evidence>
<feature type="transmembrane region" description="Helical" evidence="1">
    <location>
        <begin position="95"/>
        <end position="112"/>
    </location>
</feature>
<reference evidence="2 3" key="1">
    <citation type="journal article" date="2016" name="Nat. Commun.">
        <title>Thousands of microbial genomes shed light on interconnected biogeochemical processes in an aquifer system.</title>
        <authorList>
            <person name="Anantharaman K."/>
            <person name="Brown C.T."/>
            <person name="Hug L.A."/>
            <person name="Sharon I."/>
            <person name="Castelle C.J."/>
            <person name="Probst A.J."/>
            <person name="Thomas B.C."/>
            <person name="Singh A."/>
            <person name="Wilkins M.J."/>
            <person name="Karaoz U."/>
            <person name="Brodie E.L."/>
            <person name="Williams K.H."/>
            <person name="Hubbard S.S."/>
            <person name="Banfield J.F."/>
        </authorList>
    </citation>
    <scope>NUCLEOTIDE SEQUENCE [LARGE SCALE GENOMIC DNA]</scope>
</reference>
<proteinExistence type="predicted"/>